<name>A0A8H3EQD1_9LECA</name>
<evidence type="ECO:0000313" key="2">
    <source>
        <dbReference type="Proteomes" id="UP000664203"/>
    </source>
</evidence>
<gene>
    <name evidence="1" type="ORF">ALECFALPRED_004373</name>
</gene>
<evidence type="ECO:0000313" key="1">
    <source>
        <dbReference type="EMBL" id="CAF9908297.1"/>
    </source>
</evidence>
<dbReference type="OrthoDB" id="5428055at2759"/>
<dbReference type="AlphaFoldDB" id="A0A8H3EQD1"/>
<accession>A0A8H3EQD1</accession>
<proteinExistence type="predicted"/>
<reference evidence="1" key="1">
    <citation type="submission" date="2021-03" db="EMBL/GenBank/DDBJ databases">
        <authorList>
            <person name="Tagirdzhanova G."/>
        </authorList>
    </citation>
    <scope>NUCLEOTIDE SEQUENCE</scope>
</reference>
<sequence length="131" mass="15010">MGVVGGGSDYILSMHNYIVGLEEIMYNQPADDGRAHALWSIPKQLLQAERLDKFHVLLLEDVQRHLTNLTGNTMRPDWLGQNLGDFKRLSGEVEETLKQPVAQLVDLMYKLISIRDARQFLDLNTSMWRLS</sequence>
<keyword evidence="2" id="KW-1185">Reference proteome</keyword>
<protein>
    <submittedName>
        <fullName evidence="1">Uncharacterized protein</fullName>
    </submittedName>
</protein>
<organism evidence="1 2">
    <name type="scientific">Alectoria fallacina</name>
    <dbReference type="NCBI Taxonomy" id="1903189"/>
    <lineage>
        <taxon>Eukaryota</taxon>
        <taxon>Fungi</taxon>
        <taxon>Dikarya</taxon>
        <taxon>Ascomycota</taxon>
        <taxon>Pezizomycotina</taxon>
        <taxon>Lecanoromycetes</taxon>
        <taxon>OSLEUM clade</taxon>
        <taxon>Lecanoromycetidae</taxon>
        <taxon>Lecanorales</taxon>
        <taxon>Lecanorineae</taxon>
        <taxon>Parmeliaceae</taxon>
        <taxon>Alectoria</taxon>
    </lineage>
</organism>
<dbReference type="EMBL" id="CAJPDR010000027">
    <property type="protein sequence ID" value="CAF9908297.1"/>
    <property type="molecule type" value="Genomic_DNA"/>
</dbReference>
<comment type="caution">
    <text evidence="1">The sequence shown here is derived from an EMBL/GenBank/DDBJ whole genome shotgun (WGS) entry which is preliminary data.</text>
</comment>
<dbReference type="Proteomes" id="UP000664203">
    <property type="component" value="Unassembled WGS sequence"/>
</dbReference>